<reference evidence="2 3" key="1">
    <citation type="submission" date="2019-03" db="EMBL/GenBank/DDBJ databases">
        <title>Genomic Encyclopedia of Archaeal and Bacterial Type Strains, Phase II (KMG-II): from individual species to whole genera.</title>
        <authorList>
            <person name="Goeker M."/>
        </authorList>
    </citation>
    <scope>NUCLEOTIDE SEQUENCE [LARGE SCALE GENOMIC DNA]</scope>
    <source>
        <strain evidence="2 3">DSM 26433</strain>
    </source>
</reference>
<dbReference type="EMBL" id="SMGR01000002">
    <property type="protein sequence ID" value="TCL01319.1"/>
    <property type="molecule type" value="Genomic_DNA"/>
</dbReference>
<dbReference type="Proteomes" id="UP000295673">
    <property type="component" value="Unassembled WGS sequence"/>
</dbReference>
<comment type="caution">
    <text evidence="2">The sequence shown here is derived from an EMBL/GenBank/DDBJ whole genome shotgun (WGS) entry which is preliminary data.</text>
</comment>
<sequence>MTVHFWPSNAQRKAWQRRDEGNAPFPVANEIKTDAIPTSHRRFAASLLEAQP</sequence>
<protein>
    <submittedName>
        <fullName evidence="2">Uncharacterized protein</fullName>
    </submittedName>
</protein>
<evidence type="ECO:0000256" key="1">
    <source>
        <dbReference type="SAM" id="MobiDB-lite"/>
    </source>
</evidence>
<gene>
    <name evidence="2" type="ORF">BXY66_2632</name>
</gene>
<keyword evidence="3" id="KW-1185">Reference proteome</keyword>
<name>A0A4R1NB30_9RHOB</name>
<dbReference type="AlphaFoldDB" id="A0A4R1NB30"/>
<organism evidence="2 3">
    <name type="scientific">Shimia isoporae</name>
    <dbReference type="NCBI Taxonomy" id="647720"/>
    <lineage>
        <taxon>Bacteria</taxon>
        <taxon>Pseudomonadati</taxon>
        <taxon>Pseudomonadota</taxon>
        <taxon>Alphaproteobacteria</taxon>
        <taxon>Rhodobacterales</taxon>
        <taxon>Roseobacteraceae</taxon>
    </lineage>
</organism>
<evidence type="ECO:0000313" key="2">
    <source>
        <dbReference type="EMBL" id="TCL01319.1"/>
    </source>
</evidence>
<accession>A0A4R1NB30</accession>
<feature type="region of interest" description="Disordered" evidence="1">
    <location>
        <begin position="1"/>
        <end position="25"/>
    </location>
</feature>
<proteinExistence type="predicted"/>
<evidence type="ECO:0000313" key="3">
    <source>
        <dbReference type="Proteomes" id="UP000295673"/>
    </source>
</evidence>